<comment type="similarity">
    <text evidence="1">Belongs to the FAH family.</text>
</comment>
<evidence type="ECO:0000313" key="4">
    <source>
        <dbReference type="EMBL" id="CAG7612038.1"/>
    </source>
</evidence>
<evidence type="ECO:0000256" key="2">
    <source>
        <dbReference type="ARBA" id="ARBA00022723"/>
    </source>
</evidence>
<comment type="caution">
    <text evidence="4">The sequence shown here is derived from an EMBL/GenBank/DDBJ whole genome shotgun (WGS) entry which is preliminary data.</text>
</comment>
<dbReference type="InterPro" id="IPR051121">
    <property type="entry name" value="FAH"/>
</dbReference>
<dbReference type="EMBL" id="CAJVAP010000015">
    <property type="protein sequence ID" value="CAG7612038.1"/>
    <property type="molecule type" value="Genomic_DNA"/>
</dbReference>
<name>A0A916JXH4_9MICO</name>
<evidence type="ECO:0000313" key="5">
    <source>
        <dbReference type="Proteomes" id="UP000693892"/>
    </source>
</evidence>
<dbReference type="PANTHER" id="PTHR42796:SF4">
    <property type="entry name" value="FUMARYLACETOACETATE HYDROLASE DOMAIN-CONTAINING PROTEIN 2A"/>
    <property type="match status" value="1"/>
</dbReference>
<dbReference type="InterPro" id="IPR011234">
    <property type="entry name" value="Fumarylacetoacetase-like_C"/>
</dbReference>
<dbReference type="Pfam" id="PF01557">
    <property type="entry name" value="FAA_hydrolase"/>
    <property type="match status" value="1"/>
</dbReference>
<dbReference type="GO" id="GO:0016853">
    <property type="term" value="F:isomerase activity"/>
    <property type="evidence" value="ECO:0007669"/>
    <property type="project" value="UniProtKB-ARBA"/>
</dbReference>
<dbReference type="GO" id="GO:0046872">
    <property type="term" value="F:metal ion binding"/>
    <property type="evidence" value="ECO:0007669"/>
    <property type="project" value="UniProtKB-KW"/>
</dbReference>
<organism evidence="4 5">
    <name type="scientific">Leucobacter soli</name>
    <dbReference type="NCBI Taxonomy" id="2812850"/>
    <lineage>
        <taxon>Bacteria</taxon>
        <taxon>Bacillati</taxon>
        <taxon>Actinomycetota</taxon>
        <taxon>Actinomycetes</taxon>
        <taxon>Micrococcales</taxon>
        <taxon>Microbacteriaceae</taxon>
        <taxon>Leucobacter</taxon>
    </lineage>
</organism>
<protein>
    <recommendedName>
        <fullName evidence="3">Fumarylacetoacetase-like C-terminal domain-containing protein</fullName>
    </recommendedName>
</protein>
<dbReference type="FunFam" id="3.90.850.10:FF:000002">
    <property type="entry name" value="2-hydroxyhepta-2,4-diene-1,7-dioate isomerase"/>
    <property type="match status" value="1"/>
</dbReference>
<dbReference type="RefSeq" id="WP_218115123.1">
    <property type="nucleotide sequence ID" value="NZ_CAJVAP010000015.1"/>
</dbReference>
<keyword evidence="2" id="KW-0479">Metal-binding</keyword>
<dbReference type="Proteomes" id="UP000693892">
    <property type="component" value="Unassembled WGS sequence"/>
</dbReference>
<dbReference type="AlphaFoldDB" id="A0A916JXH4"/>
<evidence type="ECO:0000259" key="3">
    <source>
        <dbReference type="Pfam" id="PF01557"/>
    </source>
</evidence>
<keyword evidence="5" id="KW-1185">Reference proteome</keyword>
<reference evidence="4" key="1">
    <citation type="submission" date="2021-06" db="EMBL/GenBank/DDBJ databases">
        <authorList>
            <person name="Criscuolo A."/>
        </authorList>
    </citation>
    <scope>NUCLEOTIDE SEQUENCE</scope>
    <source>
        <strain evidence="4">CIP111803</strain>
    </source>
</reference>
<dbReference type="PANTHER" id="PTHR42796">
    <property type="entry name" value="FUMARYLACETOACETATE HYDROLASE DOMAIN-CONTAINING PROTEIN 2A-RELATED"/>
    <property type="match status" value="1"/>
</dbReference>
<accession>A0A916JXH4</accession>
<gene>
    <name evidence="4" type="ORF">LEUCIP111803_01519</name>
</gene>
<dbReference type="GO" id="GO:0019752">
    <property type="term" value="P:carboxylic acid metabolic process"/>
    <property type="evidence" value="ECO:0007669"/>
    <property type="project" value="UniProtKB-ARBA"/>
</dbReference>
<sequence>MTQLARFRHAGEDRLGVIHGDLYIDLTKAYAGAQAATGVANAAALANAVLGPDALAYLQGGEASYAALREAVAYAASLDPDAARAAGVTVARADAKTLVPVPNPPKIVCVARNYGKHAAEAGLQVSEIPILFPRFAVTQIADGDPIVAPFVSEQLDWEGELAVVIGTGGRHISAADAMAHVAGYTVFNDVTVRDFQFRVAQYTGGKNFHASGPIGPHISLTDEGLDPHKLRITTTVNGVVKQDANTAEFIFDIPTLIEHISEFVELEPGDIIPTGTPAGVGFKRTPPEFLKDGDAVAVTIEGIGTLSNPVVDEVRGD</sequence>
<proteinExistence type="inferred from homology"/>
<feature type="domain" description="Fumarylacetoacetase-like C-terminal" evidence="3">
    <location>
        <begin position="106"/>
        <end position="311"/>
    </location>
</feature>
<evidence type="ECO:0000256" key="1">
    <source>
        <dbReference type="ARBA" id="ARBA00010211"/>
    </source>
</evidence>